<dbReference type="STRING" id="1121097.GCA_000428125_00711"/>
<accession>A0A069D0I0</accession>
<name>A0A069D0I0_9BACE</name>
<dbReference type="Pfam" id="PF25594">
    <property type="entry name" value="GldB_lipo"/>
    <property type="match status" value="1"/>
</dbReference>
<dbReference type="PROSITE" id="PS51257">
    <property type="entry name" value="PROKAR_LIPOPROTEIN"/>
    <property type="match status" value="1"/>
</dbReference>
<evidence type="ECO:0000313" key="2">
    <source>
        <dbReference type="Proteomes" id="UP000027601"/>
    </source>
</evidence>
<sequence length="341" mass="39459">MSLKRIYIFILIGLLLSACKFGGDSKPLERSDSAAVHITRYDRLLTEYVKFNSFSALQKMNTESMQETKILIEDVLSIGRVNDDNIHQKLKEFYSDTTLLQLMADVEAKYEDIGKIEKQINKGFARLTKEVPQLPVPHVYTQISAFNESIIVQDSLIGISLDKYMGADYPLYKKFYYDYQCRSMSPERIVPDCFFFYLFSKYPLPANSKRTLLHTLLHFGKLNYIVQEILNISSAEDLLGYSKREKAWCESHRKTVWEYMLANGHLHATDPQIIRNYTKPAPDPVYFGDDSPPLIGIWVGMQIISSYIEHNKKVTIQQLLNTTDYDLVLAKSQYTSDKFKF</sequence>
<dbReference type="RefSeq" id="WP_024996330.1">
    <property type="nucleotide sequence ID" value="NZ_ATZI01000001.1"/>
</dbReference>
<dbReference type="eggNOG" id="COG5504">
    <property type="taxonomic scope" value="Bacteria"/>
</dbReference>
<keyword evidence="2" id="KW-1185">Reference proteome</keyword>
<dbReference type="Proteomes" id="UP000027601">
    <property type="component" value="Unassembled WGS sequence"/>
</dbReference>
<comment type="caution">
    <text evidence="1">The sequence shown here is derived from an EMBL/GenBank/DDBJ whole genome shotgun (WGS) entry which is preliminary data.</text>
</comment>
<evidence type="ECO:0000313" key="1">
    <source>
        <dbReference type="EMBL" id="GAK36398.1"/>
    </source>
</evidence>
<dbReference type="EMBL" id="BAJS01000006">
    <property type="protein sequence ID" value="GAK36398.1"/>
    <property type="molecule type" value="Genomic_DNA"/>
</dbReference>
<dbReference type="AlphaFoldDB" id="A0A069D0I0"/>
<gene>
    <name evidence="1" type="ORF">JCM15093_1558</name>
</gene>
<dbReference type="InterPro" id="IPR019853">
    <property type="entry name" value="GldB-like"/>
</dbReference>
<dbReference type="OrthoDB" id="976022at2"/>
<protein>
    <submittedName>
        <fullName evidence="1">GldB protein</fullName>
    </submittedName>
</protein>
<reference evidence="1 2" key="1">
    <citation type="journal article" date="2015" name="Microbes Environ.">
        <title>Distribution and evolution of nitrogen fixation genes in the phylum bacteroidetes.</title>
        <authorList>
            <person name="Inoue J."/>
            <person name="Oshima K."/>
            <person name="Suda W."/>
            <person name="Sakamoto M."/>
            <person name="Iino T."/>
            <person name="Noda S."/>
            <person name="Hongoh Y."/>
            <person name="Hattori M."/>
            <person name="Ohkuma M."/>
        </authorList>
    </citation>
    <scope>NUCLEOTIDE SEQUENCE [LARGE SCALE GENOMIC DNA]</scope>
    <source>
        <strain evidence="1 2">JCM 15093</strain>
    </source>
</reference>
<organism evidence="1 2">
    <name type="scientific">Bacteroides graminisolvens DSM 19988 = JCM 15093</name>
    <dbReference type="NCBI Taxonomy" id="1121097"/>
    <lineage>
        <taxon>Bacteria</taxon>
        <taxon>Pseudomonadati</taxon>
        <taxon>Bacteroidota</taxon>
        <taxon>Bacteroidia</taxon>
        <taxon>Bacteroidales</taxon>
        <taxon>Bacteroidaceae</taxon>
        <taxon>Bacteroides</taxon>
    </lineage>
</organism>
<proteinExistence type="predicted"/>